<dbReference type="GO" id="GO:0031966">
    <property type="term" value="C:mitochondrial membrane"/>
    <property type="evidence" value="ECO:0007669"/>
    <property type="project" value="UniProtKB-SubCell"/>
</dbReference>
<dbReference type="InterPro" id="IPR002067">
    <property type="entry name" value="MCP"/>
</dbReference>
<reference evidence="11 12" key="1">
    <citation type="journal article" date="2008" name="Nature">
        <title>The genome of Laccaria bicolor provides insights into mycorrhizal symbiosis.</title>
        <authorList>
            <person name="Martin F."/>
            <person name="Aerts A."/>
            <person name="Ahren D."/>
            <person name="Brun A."/>
            <person name="Danchin E.G.J."/>
            <person name="Duchaussoy F."/>
            <person name="Gibon J."/>
            <person name="Kohler A."/>
            <person name="Lindquist E."/>
            <person name="Pereda V."/>
            <person name="Salamov A."/>
            <person name="Shapiro H.J."/>
            <person name="Wuyts J."/>
            <person name="Blaudez D."/>
            <person name="Buee M."/>
            <person name="Brokstein P."/>
            <person name="Canbaeck B."/>
            <person name="Cohen D."/>
            <person name="Courty P.E."/>
            <person name="Coutinho P.M."/>
            <person name="Delaruelle C."/>
            <person name="Detter J.C."/>
            <person name="Deveau A."/>
            <person name="DiFazio S."/>
            <person name="Duplessis S."/>
            <person name="Fraissinet-Tachet L."/>
            <person name="Lucic E."/>
            <person name="Frey-Klett P."/>
            <person name="Fourrey C."/>
            <person name="Feussner I."/>
            <person name="Gay G."/>
            <person name="Grimwood J."/>
            <person name="Hoegger P.J."/>
            <person name="Jain P."/>
            <person name="Kilaru S."/>
            <person name="Labbe J."/>
            <person name="Lin Y.C."/>
            <person name="Legue V."/>
            <person name="Le Tacon F."/>
            <person name="Marmeisse R."/>
            <person name="Melayah D."/>
            <person name="Montanini B."/>
            <person name="Muratet M."/>
            <person name="Nehls U."/>
            <person name="Niculita-Hirzel H."/>
            <person name="Oudot-Le Secq M.P."/>
            <person name="Peter M."/>
            <person name="Quesneville H."/>
            <person name="Rajashekar B."/>
            <person name="Reich M."/>
            <person name="Rouhier N."/>
            <person name="Schmutz J."/>
            <person name="Yin T."/>
            <person name="Chalot M."/>
            <person name="Henrissat B."/>
            <person name="Kuees U."/>
            <person name="Lucas S."/>
            <person name="Van de Peer Y."/>
            <person name="Podila G.K."/>
            <person name="Polle A."/>
            <person name="Pukkila P.J."/>
            <person name="Richardson P.M."/>
            <person name="Rouze P."/>
            <person name="Sanders I.R."/>
            <person name="Stajich J.E."/>
            <person name="Tunlid A."/>
            <person name="Tuskan G."/>
            <person name="Grigoriev I.V."/>
        </authorList>
    </citation>
    <scope>NUCLEOTIDE SEQUENCE [LARGE SCALE GENOMIC DNA]</scope>
    <source>
        <strain evidence="12">S238N-H82 / ATCC MYA-4686</strain>
    </source>
</reference>
<dbReference type="InterPro" id="IPR050567">
    <property type="entry name" value="Mitochondrial_Carrier"/>
</dbReference>
<evidence type="ECO:0000256" key="8">
    <source>
        <dbReference type="ARBA" id="ARBA00023136"/>
    </source>
</evidence>
<evidence type="ECO:0000256" key="9">
    <source>
        <dbReference type="PROSITE-ProRule" id="PRU00282"/>
    </source>
</evidence>
<evidence type="ECO:0000256" key="3">
    <source>
        <dbReference type="ARBA" id="ARBA00022448"/>
    </source>
</evidence>
<name>B0CSP7_LACBS</name>
<dbReference type="Gene3D" id="1.50.40.10">
    <property type="entry name" value="Mitochondrial carrier domain"/>
    <property type="match status" value="1"/>
</dbReference>
<feature type="repeat" description="Solcar" evidence="9">
    <location>
        <begin position="134"/>
        <end position="228"/>
    </location>
</feature>
<evidence type="ECO:0000256" key="5">
    <source>
        <dbReference type="ARBA" id="ARBA00022737"/>
    </source>
</evidence>
<feature type="repeat" description="Solcar" evidence="9">
    <location>
        <begin position="247"/>
        <end position="344"/>
    </location>
</feature>
<dbReference type="AlphaFoldDB" id="B0CSP7"/>
<dbReference type="SUPFAM" id="SSF103506">
    <property type="entry name" value="Mitochondrial carrier"/>
    <property type="match status" value="1"/>
</dbReference>
<evidence type="ECO:0000313" key="12">
    <source>
        <dbReference type="Proteomes" id="UP000001194"/>
    </source>
</evidence>
<keyword evidence="4 9" id="KW-0812">Transmembrane</keyword>
<dbReference type="PANTHER" id="PTHR45624:SF9">
    <property type="entry name" value="CARRIER PROTEIN, PUTATIVE (AFU_ORTHOLOGUE AFUA_4G06390)-RELATED"/>
    <property type="match status" value="1"/>
</dbReference>
<evidence type="ECO:0000256" key="10">
    <source>
        <dbReference type="RuleBase" id="RU000488"/>
    </source>
</evidence>
<organism evidence="12">
    <name type="scientific">Laccaria bicolor (strain S238N-H82 / ATCC MYA-4686)</name>
    <name type="common">Bicoloured deceiver</name>
    <name type="synonym">Laccaria laccata var. bicolor</name>
    <dbReference type="NCBI Taxonomy" id="486041"/>
    <lineage>
        <taxon>Eukaryota</taxon>
        <taxon>Fungi</taxon>
        <taxon>Dikarya</taxon>
        <taxon>Basidiomycota</taxon>
        <taxon>Agaricomycotina</taxon>
        <taxon>Agaricomycetes</taxon>
        <taxon>Agaricomycetidae</taxon>
        <taxon>Agaricales</taxon>
        <taxon>Agaricineae</taxon>
        <taxon>Hydnangiaceae</taxon>
        <taxon>Laccaria</taxon>
    </lineage>
</organism>
<dbReference type="KEGG" id="lbc:LACBIDRAFT_244431"/>
<dbReference type="InParanoid" id="B0CSP7"/>
<feature type="repeat" description="Solcar" evidence="9">
    <location>
        <begin position="17"/>
        <end position="100"/>
    </location>
</feature>
<dbReference type="RefSeq" id="XP_001874905.1">
    <property type="nucleotide sequence ID" value="XM_001874870.1"/>
</dbReference>
<comment type="similarity">
    <text evidence="2 10">Belongs to the mitochondrial carrier (TC 2.A.29) family.</text>
</comment>
<comment type="subcellular location">
    <subcellularLocation>
        <location evidence="1">Mitochondrion membrane</location>
        <topology evidence="1">Multi-pass membrane protein</topology>
    </subcellularLocation>
</comment>
<evidence type="ECO:0000256" key="4">
    <source>
        <dbReference type="ARBA" id="ARBA00022692"/>
    </source>
</evidence>
<dbReference type="OrthoDB" id="2382881at2759"/>
<dbReference type="InterPro" id="IPR023395">
    <property type="entry name" value="MCP_dom_sf"/>
</dbReference>
<evidence type="ECO:0000313" key="11">
    <source>
        <dbReference type="EMBL" id="EDR14346.1"/>
    </source>
</evidence>
<keyword evidence="6" id="KW-1133">Transmembrane helix</keyword>
<evidence type="ECO:0000256" key="1">
    <source>
        <dbReference type="ARBA" id="ARBA00004225"/>
    </source>
</evidence>
<dbReference type="PROSITE" id="PS50920">
    <property type="entry name" value="SOLCAR"/>
    <property type="match status" value="3"/>
</dbReference>
<keyword evidence="7" id="KW-0496">Mitochondrion</keyword>
<feature type="non-terminal residue" evidence="11">
    <location>
        <position position="1"/>
    </location>
</feature>
<dbReference type="STRING" id="486041.B0CSP7"/>
<evidence type="ECO:0000256" key="2">
    <source>
        <dbReference type="ARBA" id="ARBA00006375"/>
    </source>
</evidence>
<dbReference type="GeneID" id="6070663"/>
<dbReference type="InterPro" id="IPR018108">
    <property type="entry name" value="MCP_transmembrane"/>
</dbReference>
<dbReference type="EMBL" id="DS547092">
    <property type="protein sequence ID" value="EDR14346.1"/>
    <property type="molecule type" value="Genomic_DNA"/>
</dbReference>
<sequence length="355" mass="39196">FNPLWTKKVRCADTRFIRRNKAVVCALSASYISTFAGYPLDSLKSRLQTTKTSISIPKLAALVYREEGVKGFYRGLWIPLMTISFLRPCPSILFSNAVGLARALSLGAASFTIYSRTKEHFAIHDILCRNSILDVALTGGISGAMSGALISFGSAPFELVKVRRQLEYTIAATKGIHLVKPPGTFEAVREIYRANGTGGLYTGFRLHFLRDTSGTALYFLEYDGMRHLLGRSRTGEQGVTPSWLPIHSSLVPFVCGSVSGVTSWALIYPLDVVKTKVQQRALAGEQYRGPWETLYRLIRGPDPKSPKPLLAGIMRLYRGLGVSALRSITTHGLLWTLFDMTANYIDNLPPALEVE</sequence>
<dbReference type="PRINTS" id="PR00926">
    <property type="entry name" value="MITOCARRIER"/>
</dbReference>
<evidence type="ECO:0000256" key="6">
    <source>
        <dbReference type="ARBA" id="ARBA00022989"/>
    </source>
</evidence>
<accession>B0CSP7</accession>
<keyword evidence="5" id="KW-0677">Repeat</keyword>
<keyword evidence="3 10" id="KW-0813">Transport</keyword>
<protein>
    <submittedName>
        <fullName evidence="11">Predicted protein</fullName>
    </submittedName>
</protein>
<proteinExistence type="inferred from homology"/>
<dbReference type="PANTHER" id="PTHR45624">
    <property type="entry name" value="MITOCHONDRIAL BASIC AMINO ACIDS TRANSPORTER-RELATED"/>
    <property type="match status" value="1"/>
</dbReference>
<dbReference type="Pfam" id="PF00153">
    <property type="entry name" value="Mito_carr"/>
    <property type="match status" value="3"/>
</dbReference>
<dbReference type="Proteomes" id="UP000001194">
    <property type="component" value="Unassembled WGS sequence"/>
</dbReference>
<dbReference type="HOGENOM" id="CLU_015166_4_0_1"/>
<dbReference type="GO" id="GO:0022857">
    <property type="term" value="F:transmembrane transporter activity"/>
    <property type="evidence" value="ECO:0007669"/>
    <property type="project" value="TreeGrafter"/>
</dbReference>
<keyword evidence="8 9" id="KW-0472">Membrane</keyword>
<evidence type="ECO:0000256" key="7">
    <source>
        <dbReference type="ARBA" id="ARBA00023128"/>
    </source>
</evidence>
<gene>
    <name evidence="11" type="ORF">LACBIDRAFT_244431</name>
</gene>
<keyword evidence="12" id="KW-1185">Reference proteome</keyword>